<dbReference type="PANTHER" id="PTHR34703">
    <property type="entry name" value="ANTIPORTER SUBUNIT MNHG2-RELATED"/>
    <property type="match status" value="1"/>
</dbReference>
<dbReference type="EMBL" id="JACHXR010000002">
    <property type="protein sequence ID" value="MBB3230303.1"/>
    <property type="molecule type" value="Genomic_DNA"/>
</dbReference>
<dbReference type="NCBIfam" id="TIGR01300">
    <property type="entry name" value="CPA3_mnhG_phaG"/>
    <property type="match status" value="1"/>
</dbReference>
<comment type="caution">
    <text evidence="3">The sequence shown here is derived from an EMBL/GenBank/DDBJ whole genome shotgun (WGS) entry which is preliminary data.</text>
</comment>
<evidence type="ECO:0000313" key="4">
    <source>
        <dbReference type="Proteomes" id="UP000518892"/>
    </source>
</evidence>
<evidence type="ECO:0000256" key="1">
    <source>
        <dbReference type="SAM" id="MobiDB-lite"/>
    </source>
</evidence>
<evidence type="ECO:0000256" key="2">
    <source>
        <dbReference type="SAM" id="Phobius"/>
    </source>
</evidence>
<feature type="region of interest" description="Disordered" evidence="1">
    <location>
        <begin position="105"/>
        <end position="152"/>
    </location>
</feature>
<proteinExistence type="predicted"/>
<dbReference type="AlphaFoldDB" id="A0A7W5ERW1"/>
<reference evidence="3 4" key="1">
    <citation type="submission" date="2020-08" db="EMBL/GenBank/DDBJ databases">
        <title>Genomic Encyclopedia of Type Strains, Phase III (KMG-III): the genomes of soil and plant-associated and newly described type strains.</title>
        <authorList>
            <person name="Whitman W."/>
        </authorList>
    </citation>
    <scope>NUCLEOTIDE SEQUENCE [LARGE SCALE GENOMIC DNA]</scope>
    <source>
        <strain evidence="3 4">CECT 7744</strain>
    </source>
</reference>
<feature type="transmembrane region" description="Helical" evidence="2">
    <location>
        <begin position="69"/>
        <end position="91"/>
    </location>
</feature>
<evidence type="ECO:0000313" key="3">
    <source>
        <dbReference type="EMBL" id="MBB3230303.1"/>
    </source>
</evidence>
<dbReference type="InterPro" id="IPR005133">
    <property type="entry name" value="PhaG_MnhG_YufB"/>
</dbReference>
<dbReference type="RefSeq" id="WP_183382792.1">
    <property type="nucleotide sequence ID" value="NZ_JACHXR010000002.1"/>
</dbReference>
<keyword evidence="2" id="KW-1133">Transmembrane helix</keyword>
<dbReference type="Proteomes" id="UP000518892">
    <property type="component" value="Unassembled WGS sequence"/>
</dbReference>
<gene>
    <name evidence="3" type="ORF">FHR97_001137</name>
</gene>
<accession>A0A7W5ERW1</accession>
<feature type="transmembrane region" description="Helical" evidence="2">
    <location>
        <begin position="45"/>
        <end position="63"/>
    </location>
</feature>
<dbReference type="Pfam" id="PF03334">
    <property type="entry name" value="PhaG_MnhG_YufB"/>
    <property type="match status" value="1"/>
</dbReference>
<keyword evidence="2" id="KW-0812">Transmembrane</keyword>
<feature type="transmembrane region" description="Helical" evidence="2">
    <location>
        <begin position="6"/>
        <end position="24"/>
    </location>
</feature>
<name>A0A7W5ERW1_9GAMM</name>
<dbReference type="PANTHER" id="PTHR34703:SF1">
    <property type="entry name" value="ANTIPORTER SUBUNIT MNHG2-RELATED"/>
    <property type="match status" value="1"/>
</dbReference>
<dbReference type="GO" id="GO:0015385">
    <property type="term" value="F:sodium:proton antiporter activity"/>
    <property type="evidence" value="ECO:0007669"/>
    <property type="project" value="TreeGrafter"/>
</dbReference>
<keyword evidence="2" id="KW-0472">Membrane</keyword>
<dbReference type="NCBIfam" id="NF009316">
    <property type="entry name" value="PRK12674.1-5"/>
    <property type="match status" value="1"/>
</dbReference>
<sequence length="152" mass="16764">MTTFVILEGVISLFLIAGGAFAFIGSLGMAHLRDFYMRLHGPTKATTMGIGCTLIASMLYFGVIDSQPVVQEMLITLFLFITAPVSAHLLAKSGLHQRLPHVDKTLGRPAELRREELGDKPVPHPTPDHEHITHERSPLPRRTAREQSTDEG</sequence>
<protein>
    <submittedName>
        <fullName evidence="3">Multicomponent K+:H+ antiporter subunit G</fullName>
    </submittedName>
</protein>
<organism evidence="3 4">
    <name type="scientific">Halomonas stenophila</name>
    <dbReference type="NCBI Taxonomy" id="795312"/>
    <lineage>
        <taxon>Bacteria</taxon>
        <taxon>Pseudomonadati</taxon>
        <taxon>Pseudomonadota</taxon>
        <taxon>Gammaproteobacteria</taxon>
        <taxon>Oceanospirillales</taxon>
        <taxon>Halomonadaceae</taxon>
        <taxon>Halomonas</taxon>
    </lineage>
</organism>
<keyword evidence="4" id="KW-1185">Reference proteome</keyword>